<name>B8MUT7_TALSN</name>
<evidence type="ECO:0000313" key="1">
    <source>
        <dbReference type="EMBL" id="EED11857.1"/>
    </source>
</evidence>
<sequence>MSTGFFPDNVIKNLEDLFKCALLNKKFYEIYRKNELSLIQGTLFCMNPPAWELREMTPPWKNVLDMIKDPERPRPKYTPSSYLQCYGRDVLVLAQLKIQVLRRCHSILRPETISGLENPNDDIRATEVDRAFWRIWTFCRIFGCGKDRHAEIGRQISWLKGGAEESEQHMALFNIEEPLFDPGTAFGKGNGDGLSLSDLLDMNEIWVCLQKMLREALDPLSNKDMLKKILSPNLLNEISLAETGTRKTHNTSLYNFVEEWLYYIMTLGPYVLTCLVSTRSPNEALRTVEYLGLTKWDPPAQDDTRQVFFGQAMTRFFEYYLSKG</sequence>
<dbReference type="GeneID" id="8107269"/>
<accession>B8MUT7</accession>
<dbReference type="VEuPathDB" id="FungiDB:TSTA_110370"/>
<evidence type="ECO:0000313" key="2">
    <source>
        <dbReference type="Proteomes" id="UP000001745"/>
    </source>
</evidence>
<dbReference type="OrthoDB" id="5376710at2759"/>
<dbReference type="HOGENOM" id="CLU_858359_0_0_1"/>
<dbReference type="STRING" id="441959.B8MUT7"/>
<protein>
    <submittedName>
        <fullName evidence="1">Uncharacterized protein</fullName>
    </submittedName>
</protein>
<organism evidence="1 2">
    <name type="scientific">Talaromyces stipitatus (strain ATCC 10500 / CBS 375.48 / QM 6759 / NRRL 1006)</name>
    <name type="common">Penicillium stipitatum</name>
    <dbReference type="NCBI Taxonomy" id="441959"/>
    <lineage>
        <taxon>Eukaryota</taxon>
        <taxon>Fungi</taxon>
        <taxon>Dikarya</taxon>
        <taxon>Ascomycota</taxon>
        <taxon>Pezizomycotina</taxon>
        <taxon>Eurotiomycetes</taxon>
        <taxon>Eurotiomycetidae</taxon>
        <taxon>Eurotiales</taxon>
        <taxon>Trichocomaceae</taxon>
        <taxon>Talaromyces</taxon>
        <taxon>Talaromyces sect. Talaromyces</taxon>
    </lineage>
</organism>
<dbReference type="AlphaFoldDB" id="B8MUT7"/>
<dbReference type="InParanoid" id="B8MUT7"/>
<dbReference type="RefSeq" id="XP_002488613.1">
    <property type="nucleotide sequence ID" value="XM_002488568.1"/>
</dbReference>
<proteinExistence type="predicted"/>
<dbReference type="eggNOG" id="ENOG502SFK0">
    <property type="taxonomic scope" value="Eukaryota"/>
</dbReference>
<dbReference type="EMBL" id="EQ962661">
    <property type="protein sequence ID" value="EED11857.1"/>
    <property type="molecule type" value="Genomic_DNA"/>
</dbReference>
<dbReference type="Proteomes" id="UP000001745">
    <property type="component" value="Unassembled WGS sequence"/>
</dbReference>
<gene>
    <name evidence="1" type="ORF">TSTA_110370</name>
</gene>
<keyword evidence="2" id="KW-1185">Reference proteome</keyword>
<dbReference type="PhylomeDB" id="B8MUT7"/>
<reference evidence="2" key="1">
    <citation type="journal article" date="2015" name="Genome Announc.">
        <title>Genome sequence of the AIDS-associated pathogen Penicillium marneffei (ATCC18224) and its near taxonomic relative Talaromyces stipitatus (ATCC10500).</title>
        <authorList>
            <person name="Nierman W.C."/>
            <person name="Fedorova-Abrams N.D."/>
            <person name="Andrianopoulos A."/>
        </authorList>
    </citation>
    <scope>NUCLEOTIDE SEQUENCE [LARGE SCALE GENOMIC DNA]</scope>
    <source>
        <strain evidence="2">ATCC 10500 / CBS 375.48 / QM 6759 / NRRL 1006</strain>
    </source>
</reference>